<dbReference type="SUPFAM" id="SSF53756">
    <property type="entry name" value="UDP-Glycosyltransferase/glycogen phosphorylase"/>
    <property type="match status" value="1"/>
</dbReference>
<protein>
    <recommendedName>
        <fullName evidence="7">UDP-glucuronosyltransferase</fullName>
    </recommendedName>
</protein>
<dbReference type="Pfam" id="PF00201">
    <property type="entry name" value="UDPGT"/>
    <property type="match status" value="1"/>
</dbReference>
<dbReference type="OrthoDB" id="5835829at2759"/>
<evidence type="ECO:0000256" key="3">
    <source>
        <dbReference type="ARBA" id="ARBA00022679"/>
    </source>
</evidence>
<dbReference type="PANTHER" id="PTHR48043">
    <property type="entry name" value="EG:EG0003.4 PROTEIN-RELATED"/>
    <property type="match status" value="1"/>
</dbReference>
<evidence type="ECO:0000256" key="4">
    <source>
        <dbReference type="SAM" id="SignalP"/>
    </source>
</evidence>
<dbReference type="InterPro" id="IPR002213">
    <property type="entry name" value="UDP_glucos_trans"/>
</dbReference>
<sequence length="338" mass="38011">MERLAFLVAFSLVAITAPGAFCAKILFAYPIAVTSHTQVYEPIIEALGQRGHNVTVYAGLAPRREMPPNVNLHISKQLENVLSGDSGPLNNSFQTLRTPLNFKMIFNSFDWPRQWCEEIMQDPVYHNLWNASNDTVFDLVIVSSAFNECVYGLIWRDKLPFVLVSPTGMFPWVGYAIGNPSYVVAAPTLFLSSSSNRMNFMERLSNWAISVIYGAIYYWNSAPKTSNVLRQYFPEFPHPNEVTKNASLYLLNTDISMDYPRPLLPSVKEIGGLHCRSAQPLPEDLESFVTKPGSSGLILFSLGSTVKGVHMPPQFRAVFTEVFRRLPEYQVMVLISRG</sequence>
<evidence type="ECO:0000256" key="2">
    <source>
        <dbReference type="ARBA" id="ARBA00022676"/>
    </source>
</evidence>
<evidence type="ECO:0008006" key="7">
    <source>
        <dbReference type="Google" id="ProtNLM"/>
    </source>
</evidence>
<keyword evidence="4" id="KW-0732">Signal</keyword>
<comment type="similarity">
    <text evidence="1">Belongs to the UDP-glycosyltransferase family.</text>
</comment>
<dbReference type="PANTHER" id="PTHR48043:SF159">
    <property type="entry name" value="EG:EG0003.4 PROTEIN-RELATED"/>
    <property type="match status" value="1"/>
</dbReference>
<keyword evidence="3" id="KW-0808">Transferase</keyword>
<name>A0A7R9BJ19_9CRUS</name>
<accession>A0A7R9BJ19</accession>
<dbReference type="InterPro" id="IPR050271">
    <property type="entry name" value="UDP-glycosyltransferase"/>
</dbReference>
<dbReference type="AlphaFoldDB" id="A0A7R9BJ19"/>
<dbReference type="GO" id="GO:0008194">
    <property type="term" value="F:UDP-glycosyltransferase activity"/>
    <property type="evidence" value="ECO:0007669"/>
    <property type="project" value="InterPro"/>
</dbReference>
<reference evidence="5" key="1">
    <citation type="submission" date="2020-11" db="EMBL/GenBank/DDBJ databases">
        <authorList>
            <person name="Tran Van P."/>
        </authorList>
    </citation>
    <scope>NUCLEOTIDE SEQUENCE</scope>
</reference>
<dbReference type="EMBL" id="CAJPEX010000518">
    <property type="protein sequence ID" value="CAG0916120.1"/>
    <property type="molecule type" value="Genomic_DNA"/>
</dbReference>
<gene>
    <name evidence="5" type="ORF">NMOB1V02_LOCUS3751</name>
</gene>
<dbReference type="EMBL" id="OA882555">
    <property type="protein sequence ID" value="CAD7275968.1"/>
    <property type="molecule type" value="Genomic_DNA"/>
</dbReference>
<evidence type="ECO:0000313" key="6">
    <source>
        <dbReference type="Proteomes" id="UP000678499"/>
    </source>
</evidence>
<feature type="chain" id="PRO_5036210042" description="UDP-glucuronosyltransferase" evidence="4">
    <location>
        <begin position="23"/>
        <end position="338"/>
    </location>
</feature>
<organism evidence="5">
    <name type="scientific">Notodromas monacha</name>
    <dbReference type="NCBI Taxonomy" id="399045"/>
    <lineage>
        <taxon>Eukaryota</taxon>
        <taxon>Metazoa</taxon>
        <taxon>Ecdysozoa</taxon>
        <taxon>Arthropoda</taxon>
        <taxon>Crustacea</taxon>
        <taxon>Oligostraca</taxon>
        <taxon>Ostracoda</taxon>
        <taxon>Podocopa</taxon>
        <taxon>Podocopida</taxon>
        <taxon>Cypridocopina</taxon>
        <taxon>Cypridoidea</taxon>
        <taxon>Cyprididae</taxon>
        <taxon>Notodromas</taxon>
    </lineage>
</organism>
<dbReference type="Proteomes" id="UP000678499">
    <property type="component" value="Unassembled WGS sequence"/>
</dbReference>
<proteinExistence type="inferred from homology"/>
<keyword evidence="6" id="KW-1185">Reference proteome</keyword>
<evidence type="ECO:0000256" key="1">
    <source>
        <dbReference type="ARBA" id="ARBA00009995"/>
    </source>
</evidence>
<evidence type="ECO:0000313" key="5">
    <source>
        <dbReference type="EMBL" id="CAD7275968.1"/>
    </source>
</evidence>
<keyword evidence="2" id="KW-0328">Glycosyltransferase</keyword>
<feature type="signal peptide" evidence="4">
    <location>
        <begin position="1"/>
        <end position="22"/>
    </location>
</feature>